<dbReference type="Gene3D" id="3.40.50.300">
    <property type="entry name" value="P-loop containing nucleotide triphosphate hydrolases"/>
    <property type="match status" value="1"/>
</dbReference>
<dbReference type="Pfam" id="PF03704">
    <property type="entry name" value="BTAD"/>
    <property type="match status" value="1"/>
</dbReference>
<evidence type="ECO:0000256" key="2">
    <source>
        <dbReference type="ARBA" id="ARBA00023163"/>
    </source>
</evidence>
<dbReference type="Gene3D" id="1.10.10.10">
    <property type="entry name" value="Winged helix-like DNA-binding domain superfamily/Winged helix DNA-binding domain"/>
    <property type="match status" value="1"/>
</dbReference>
<sequence>MLPDLPDPPPNPGVLVRLTGLVAIECESTGSHHLSSAQARVAFVRMALDGPGGTGRDQLADTIWPDGLPDTWASALRSVVSRVRSFVAGATTDDGVPVVAQGGRYLLRLPPGAVIDLERAQQEVAEAVAAHAEGASADARRLAESALTCLRRPLLPEHDGDWVNEVRARLAELLATALETASLAASAAGDGVAALRLADEVVRHAPLRESAYRARMTAHVAAGNCAEAMRTYHELRRTLADELGIDPSPESQAAYVALLGGPAPDDKEDPSQRGPRSPAPFVGRVGELAALARAWSRAERGTSHMVLVTGEAGVGRTRLVTEAAHRISLSGGLVAHGRCDRDPSVPYQPFAEAIGELLTAGLDDQDDARARAVLAALAADPTASEHPAAVVDLVVRVSRDRPVLLFLDELDLAGEDTLAVLRQVFRRRHEASLLVVATAGPAARRPDRLLAAVQAVDQDGWLYRLSLPGLTERDVAALVTEVVPEEFLAELPSTRRLVADTAGNAYLLLELLQWPCERDGDSGEELSPAIHDYAAAQLAWLAPEPRRLLRAAAAAGRVFELDLVVEVAELDSGRAMDALDLLLAAGILSEAGAARSGRYRFTHDVLRRSVYARLSTVRRRGLHSRLADVIESRRAGDLAGYTRALAHHRSAGATEGGDQRAVRWLWRAAARAGADGAAEDAVRLHRDALRHVPSADSRLHAEAITNLGLAQLAAGHPGCEQTLLDGALHAVHSERLPVAARAALGLADAVGTRPELRGEAAALIELLVQEVREHAPGPGAGGIDGVILGRLLARQVRLGSTVVAGSLADAALVALTRELGLLVGDMEAVAWRHTLAGELLAVATAVDDADARLVAAHHQAMAAELRGDLGARSDALAALVAAAHDAGRFGDALLLEHAVATAVTHGRFTDAALTARAAAVFTGHGDRAASPAAATAVDGSSAVSPAPGSLAERQLLVAGLLRTSLQPAAVRSPVTGLEAAERSLLALAGGARGGPHLTVRAFATGAEPLPPGDEWPHLMGVLALGAVELGDPMTADALRTRLARHAGLVCGVGYRTFVGPVSFHLGRLAVVAGDWDEAESQLTSALSWLTEREAWPWIALAKQALARAFAGRAGRGDRSSARALFAEANSALAGVGLRHLVTAPAER</sequence>
<dbReference type="Gene3D" id="1.25.40.10">
    <property type="entry name" value="Tetratricopeptide repeat domain"/>
    <property type="match status" value="1"/>
</dbReference>
<reference evidence="5 6" key="1">
    <citation type="submission" date="2021-02" db="EMBL/GenBank/DDBJ databases">
        <title>Actinophytocola xerophila sp. nov., isolated from soil of cotton cropping field.</title>
        <authorList>
            <person name="Huang R."/>
            <person name="Chen X."/>
            <person name="Ge X."/>
            <person name="Liu W."/>
        </authorList>
    </citation>
    <scope>NUCLEOTIDE SEQUENCE [LARGE SCALE GENOMIC DNA]</scope>
    <source>
        <strain evidence="5 6">S1-96</strain>
    </source>
</reference>
<keyword evidence="6" id="KW-1185">Reference proteome</keyword>
<feature type="domain" description="Bacterial transcriptional activator" evidence="4">
    <location>
        <begin position="115"/>
        <end position="259"/>
    </location>
</feature>
<gene>
    <name evidence="5" type="ORF">JT362_02395</name>
</gene>
<dbReference type="Pfam" id="PF13191">
    <property type="entry name" value="AAA_16"/>
    <property type="match status" value="1"/>
</dbReference>
<protein>
    <submittedName>
        <fullName evidence="5">AAA family ATPase</fullName>
    </submittedName>
</protein>
<dbReference type="InterPro" id="IPR036388">
    <property type="entry name" value="WH-like_DNA-bd_sf"/>
</dbReference>
<dbReference type="InterPro" id="IPR051677">
    <property type="entry name" value="AfsR-DnrI-RedD_regulator"/>
</dbReference>
<dbReference type="RefSeq" id="WP_260189325.1">
    <property type="nucleotide sequence ID" value="NZ_JAFFZE010000004.1"/>
</dbReference>
<evidence type="ECO:0000313" key="5">
    <source>
        <dbReference type="EMBL" id="MCT2581970.1"/>
    </source>
</evidence>
<evidence type="ECO:0000256" key="3">
    <source>
        <dbReference type="SAM" id="MobiDB-lite"/>
    </source>
</evidence>
<comment type="caution">
    <text evidence="5">The sequence shown here is derived from an EMBL/GenBank/DDBJ whole genome shotgun (WGS) entry which is preliminary data.</text>
</comment>
<dbReference type="InterPro" id="IPR005158">
    <property type="entry name" value="BTAD"/>
</dbReference>
<dbReference type="InterPro" id="IPR041664">
    <property type="entry name" value="AAA_16"/>
</dbReference>
<dbReference type="SUPFAM" id="SSF48452">
    <property type="entry name" value="TPR-like"/>
    <property type="match status" value="1"/>
</dbReference>
<dbReference type="SMART" id="SM01043">
    <property type="entry name" value="BTAD"/>
    <property type="match status" value="1"/>
</dbReference>
<organism evidence="5 6">
    <name type="scientific">Actinophytocola gossypii</name>
    <dbReference type="NCBI Taxonomy" id="2812003"/>
    <lineage>
        <taxon>Bacteria</taxon>
        <taxon>Bacillati</taxon>
        <taxon>Actinomycetota</taxon>
        <taxon>Actinomycetes</taxon>
        <taxon>Pseudonocardiales</taxon>
        <taxon>Pseudonocardiaceae</taxon>
    </lineage>
</organism>
<proteinExistence type="predicted"/>
<evidence type="ECO:0000256" key="1">
    <source>
        <dbReference type="ARBA" id="ARBA00023015"/>
    </source>
</evidence>
<name>A0ABT2J286_9PSEU</name>
<evidence type="ECO:0000259" key="4">
    <source>
        <dbReference type="SMART" id="SM01043"/>
    </source>
</evidence>
<keyword evidence="1" id="KW-0805">Transcription regulation</keyword>
<dbReference type="EMBL" id="JAFFZE010000004">
    <property type="protein sequence ID" value="MCT2581970.1"/>
    <property type="molecule type" value="Genomic_DNA"/>
</dbReference>
<dbReference type="PANTHER" id="PTHR35807">
    <property type="entry name" value="TRANSCRIPTIONAL REGULATOR REDD-RELATED"/>
    <property type="match status" value="1"/>
</dbReference>
<dbReference type="SUPFAM" id="SSF52540">
    <property type="entry name" value="P-loop containing nucleoside triphosphate hydrolases"/>
    <property type="match status" value="1"/>
</dbReference>
<keyword evidence="2" id="KW-0804">Transcription</keyword>
<evidence type="ECO:0000313" key="6">
    <source>
        <dbReference type="Proteomes" id="UP001156441"/>
    </source>
</evidence>
<dbReference type="PANTHER" id="PTHR35807:SF1">
    <property type="entry name" value="TRANSCRIPTIONAL REGULATOR REDD"/>
    <property type="match status" value="1"/>
</dbReference>
<dbReference type="InterPro" id="IPR027417">
    <property type="entry name" value="P-loop_NTPase"/>
</dbReference>
<dbReference type="Proteomes" id="UP001156441">
    <property type="component" value="Unassembled WGS sequence"/>
</dbReference>
<accession>A0ABT2J286</accession>
<feature type="region of interest" description="Disordered" evidence="3">
    <location>
        <begin position="260"/>
        <end position="281"/>
    </location>
</feature>
<dbReference type="InterPro" id="IPR011990">
    <property type="entry name" value="TPR-like_helical_dom_sf"/>
</dbReference>